<accession>A0AAU9CUA7</accession>
<name>A0AAU9CUA7_9BACT</name>
<evidence type="ECO:0000313" key="2">
    <source>
        <dbReference type="Proteomes" id="UP001348817"/>
    </source>
</evidence>
<protein>
    <recommendedName>
        <fullName evidence="3">DUF2946 domain-containing protein</fullName>
    </recommendedName>
</protein>
<sequence length="122" mass="13412">MGFSGHGLTFMQEMRSFVTIWALVMLSLAILPCADTLHLAGDHPSQLVEEFCGDGDSHDTSHEHPVCGPLCVCDCCGVMVPVNMDFTVTLQAPETSEVVHFFNYRDPNVVGSYSDIWHPPKS</sequence>
<gene>
    <name evidence="1" type="ORF">FUAX_24760</name>
</gene>
<evidence type="ECO:0000313" key="1">
    <source>
        <dbReference type="EMBL" id="BDD10044.1"/>
    </source>
</evidence>
<dbReference type="AlphaFoldDB" id="A0AAU9CUA7"/>
<dbReference type="Proteomes" id="UP001348817">
    <property type="component" value="Chromosome"/>
</dbReference>
<proteinExistence type="predicted"/>
<dbReference type="Pfam" id="PF20365">
    <property type="entry name" value="DUF6660"/>
    <property type="match status" value="1"/>
</dbReference>
<dbReference type="InterPro" id="IPR046601">
    <property type="entry name" value="DUF6660"/>
</dbReference>
<organism evidence="1 2">
    <name type="scientific">Fulvitalea axinellae</name>
    <dbReference type="NCBI Taxonomy" id="1182444"/>
    <lineage>
        <taxon>Bacteria</taxon>
        <taxon>Pseudomonadati</taxon>
        <taxon>Bacteroidota</taxon>
        <taxon>Cytophagia</taxon>
        <taxon>Cytophagales</taxon>
        <taxon>Persicobacteraceae</taxon>
        <taxon>Fulvitalea</taxon>
    </lineage>
</organism>
<dbReference type="KEGG" id="fax:FUAX_24760"/>
<dbReference type="EMBL" id="AP025314">
    <property type="protein sequence ID" value="BDD10044.1"/>
    <property type="molecule type" value="Genomic_DNA"/>
</dbReference>
<evidence type="ECO:0008006" key="3">
    <source>
        <dbReference type="Google" id="ProtNLM"/>
    </source>
</evidence>
<keyword evidence="2" id="KW-1185">Reference proteome</keyword>
<reference evidence="1 2" key="1">
    <citation type="submission" date="2021-12" db="EMBL/GenBank/DDBJ databases">
        <title>Genome sequencing of bacteria with rrn-lacking chromosome and rrn-plasmid.</title>
        <authorList>
            <person name="Anda M."/>
            <person name="Iwasaki W."/>
        </authorList>
    </citation>
    <scope>NUCLEOTIDE SEQUENCE [LARGE SCALE GENOMIC DNA]</scope>
    <source>
        <strain evidence="1 2">DSM 100852</strain>
    </source>
</reference>